<evidence type="ECO:0000313" key="2">
    <source>
        <dbReference type="Proteomes" id="UP000681594"/>
    </source>
</evidence>
<comment type="caution">
    <text evidence="1">The sequence shown here is derived from an EMBL/GenBank/DDBJ whole genome shotgun (WGS) entry which is preliminary data.</text>
</comment>
<reference evidence="1 2" key="1">
    <citation type="submission" date="2021-03" db="EMBL/GenBank/DDBJ databases">
        <authorList>
            <person name="So Y."/>
        </authorList>
    </citation>
    <scope>NUCLEOTIDE SEQUENCE [LARGE SCALE GENOMIC DNA]</scope>
    <source>
        <strain evidence="1 2">SSH11</strain>
    </source>
</reference>
<dbReference type="EMBL" id="JAGIZB010000012">
    <property type="protein sequence ID" value="MBP0445855.1"/>
    <property type="molecule type" value="Genomic_DNA"/>
</dbReference>
<dbReference type="RefSeq" id="WP_209380121.1">
    <property type="nucleotide sequence ID" value="NZ_JAGIZB010000012.1"/>
</dbReference>
<evidence type="ECO:0000313" key="1">
    <source>
        <dbReference type="EMBL" id="MBP0445855.1"/>
    </source>
</evidence>
<protein>
    <submittedName>
        <fullName evidence="1">Uncharacterized protein</fullName>
    </submittedName>
</protein>
<name>A0ABS4AH46_9PROT</name>
<accession>A0ABS4AH46</accession>
<gene>
    <name evidence="1" type="ORF">J8J14_13840</name>
</gene>
<sequence length="53" mass="5923">MSRRARIPALTLDELEAWLTAQPDITRRNWTVSSINVFATALAVGPERVPTDD</sequence>
<keyword evidence="2" id="KW-1185">Reference proteome</keyword>
<organism evidence="1 2">
    <name type="scientific">Pararoseomonas baculiformis</name>
    <dbReference type="NCBI Taxonomy" id="2820812"/>
    <lineage>
        <taxon>Bacteria</taxon>
        <taxon>Pseudomonadati</taxon>
        <taxon>Pseudomonadota</taxon>
        <taxon>Alphaproteobacteria</taxon>
        <taxon>Acetobacterales</taxon>
        <taxon>Acetobacteraceae</taxon>
        <taxon>Pararoseomonas</taxon>
    </lineage>
</organism>
<proteinExistence type="predicted"/>
<dbReference type="Proteomes" id="UP000681594">
    <property type="component" value="Unassembled WGS sequence"/>
</dbReference>